<comment type="subcellular location">
    <subcellularLocation>
        <location evidence="1">Cytoplasm</location>
        <location evidence="1">Cytoskeleton</location>
    </subcellularLocation>
</comment>
<dbReference type="PIRSF" id="PIRSF037037">
    <property type="entry name" value="Kelch-like_protein_gigaxonin"/>
    <property type="match status" value="1"/>
</dbReference>
<keyword evidence="4" id="KW-0677">Repeat</keyword>
<evidence type="ECO:0000313" key="10">
    <source>
        <dbReference type="Proteomes" id="UP000762676"/>
    </source>
</evidence>
<keyword evidence="3" id="KW-0963">Cytoplasm</keyword>
<keyword evidence="5" id="KW-0009">Actin-binding</keyword>
<dbReference type="Pfam" id="PF07707">
    <property type="entry name" value="BACK"/>
    <property type="match status" value="1"/>
</dbReference>
<dbReference type="Pfam" id="PF24681">
    <property type="entry name" value="Kelch_KLHDC2_KLHL20_DRC7"/>
    <property type="match status" value="1"/>
</dbReference>
<dbReference type="InterPro" id="IPR011333">
    <property type="entry name" value="SKP1/BTB/POZ_sf"/>
</dbReference>
<dbReference type="PROSITE" id="PS50097">
    <property type="entry name" value="BTB"/>
    <property type="match status" value="1"/>
</dbReference>
<dbReference type="SMART" id="SM00612">
    <property type="entry name" value="Kelch"/>
    <property type="match status" value="5"/>
</dbReference>
<dbReference type="InterPro" id="IPR017096">
    <property type="entry name" value="BTB-kelch_protein"/>
</dbReference>
<dbReference type="InterPro" id="IPR011705">
    <property type="entry name" value="BACK"/>
</dbReference>
<organism evidence="9 10">
    <name type="scientific">Elysia marginata</name>
    <dbReference type="NCBI Taxonomy" id="1093978"/>
    <lineage>
        <taxon>Eukaryota</taxon>
        <taxon>Metazoa</taxon>
        <taxon>Spiralia</taxon>
        <taxon>Lophotrochozoa</taxon>
        <taxon>Mollusca</taxon>
        <taxon>Gastropoda</taxon>
        <taxon>Heterobranchia</taxon>
        <taxon>Euthyneura</taxon>
        <taxon>Panpulmonata</taxon>
        <taxon>Sacoglossa</taxon>
        <taxon>Placobranchoidea</taxon>
        <taxon>Plakobranchidae</taxon>
        <taxon>Elysia</taxon>
    </lineage>
</organism>
<dbReference type="SMART" id="SM00225">
    <property type="entry name" value="BTB"/>
    <property type="match status" value="1"/>
</dbReference>
<evidence type="ECO:0000313" key="9">
    <source>
        <dbReference type="EMBL" id="GFS19432.1"/>
    </source>
</evidence>
<dbReference type="Proteomes" id="UP000762676">
    <property type="component" value="Unassembled WGS sequence"/>
</dbReference>
<dbReference type="Pfam" id="PF00651">
    <property type="entry name" value="BTB"/>
    <property type="match status" value="1"/>
</dbReference>
<dbReference type="FunFam" id="3.30.710.10:FF:000027">
    <property type="entry name" value="Kelch-like protein 4 isoform 1"/>
    <property type="match status" value="1"/>
</dbReference>
<keyword evidence="6" id="KW-0206">Cytoskeleton</keyword>
<proteinExistence type="predicted"/>
<name>A0AAV4JD83_9GAST</name>
<evidence type="ECO:0000256" key="2">
    <source>
        <dbReference type="ARBA" id="ARBA00022441"/>
    </source>
</evidence>
<keyword evidence="2" id="KW-0880">Kelch repeat</keyword>
<reference evidence="9 10" key="1">
    <citation type="journal article" date="2021" name="Elife">
        <title>Chloroplast acquisition without the gene transfer in kleptoplastic sea slugs, Plakobranchus ocellatus.</title>
        <authorList>
            <person name="Maeda T."/>
            <person name="Takahashi S."/>
            <person name="Yoshida T."/>
            <person name="Shimamura S."/>
            <person name="Takaki Y."/>
            <person name="Nagai Y."/>
            <person name="Toyoda A."/>
            <person name="Suzuki Y."/>
            <person name="Arimoto A."/>
            <person name="Ishii H."/>
            <person name="Satoh N."/>
            <person name="Nishiyama T."/>
            <person name="Hasebe M."/>
            <person name="Maruyama T."/>
            <person name="Minagawa J."/>
            <person name="Obokata J."/>
            <person name="Shigenobu S."/>
        </authorList>
    </citation>
    <scope>NUCLEOTIDE SEQUENCE [LARGE SCALE GENOMIC DNA]</scope>
</reference>
<keyword evidence="10" id="KW-1185">Reference proteome</keyword>
<gene>
    <name evidence="9" type="ORF">ElyMa_001545100</name>
</gene>
<comment type="caution">
    <text evidence="9">The sequence shown here is derived from an EMBL/GenBank/DDBJ whole genome shotgun (WGS) entry which is preliminary data.</text>
</comment>
<protein>
    <submittedName>
        <fullName evidence="9">Kelch-like protein 5</fullName>
    </submittedName>
</protein>
<sequence>MYSYKCESEYSAIRPPGNSRSASKNELKRHSFHDFYHRYLVHNTYAHLQGGASPGRMDEMPGGGGGAGPGGGIPGLMINSAIGLGGGCSPINAGGGGGPVGVSGDEFRSHNHAERTMRRLEQFFGKRQLCDVVLIAEERRLPAHRLVLSAASDYFAAMFTSDVREAAMGEINIKGVDSDALASLVQYVYTGHVQLREDNVENLLSAACLLQMSEVVEACCGFLMKQLHPSNCIGIRQFADLQGCTDLYKVANNYVMDRFMEVMHSHEFVLLPCDEVCKLLASDDINVPSEEIIFEAVLRWAQHDLPGRRKCLAVLLAHIKLPLMAPQFIADHVETNSLFQDDKDCHQLIMEALKYHLLPERRSSLQRLQFGVAVLEEKLFVVGGRDGLKTLNTVECYDPKKKSWALMPPMSTHRHGLGVGVLEGPMYAVGGHDGWSYLNTVERWDPQARQWSYVAPMSTARSTVGVAALHGKLYAVGGRDGSSCLKTVECFDPHTNKWTHCTPMSKRRGGVGAANCGGYLYVVGGYEAPATNPQNSRFDCAERYDPKTDQWTIIAPMSCPRDSVGLCPLGDKLFSVGGYDGMQYLNDVECYDPGLNEWIKVSPLCTGRAGACVVHMPTS</sequence>
<dbReference type="Gene3D" id="2.120.10.80">
    <property type="entry name" value="Kelch-type beta propeller"/>
    <property type="match status" value="2"/>
</dbReference>
<evidence type="ECO:0000259" key="8">
    <source>
        <dbReference type="PROSITE" id="PS50097"/>
    </source>
</evidence>
<evidence type="ECO:0000256" key="4">
    <source>
        <dbReference type="ARBA" id="ARBA00022737"/>
    </source>
</evidence>
<dbReference type="EMBL" id="BMAT01003066">
    <property type="protein sequence ID" value="GFS19432.1"/>
    <property type="molecule type" value="Genomic_DNA"/>
</dbReference>
<dbReference type="AlphaFoldDB" id="A0AAV4JD83"/>
<evidence type="ECO:0000256" key="6">
    <source>
        <dbReference type="ARBA" id="ARBA00023212"/>
    </source>
</evidence>
<dbReference type="GO" id="GO:0003779">
    <property type="term" value="F:actin binding"/>
    <property type="evidence" value="ECO:0007669"/>
    <property type="project" value="UniProtKB-KW"/>
</dbReference>
<dbReference type="InterPro" id="IPR000210">
    <property type="entry name" value="BTB/POZ_dom"/>
</dbReference>
<dbReference type="CDD" id="cd18444">
    <property type="entry name" value="BACK_KLHL1_like"/>
    <property type="match status" value="1"/>
</dbReference>
<feature type="region of interest" description="Disordered" evidence="7">
    <location>
        <begin position="1"/>
        <end position="25"/>
    </location>
</feature>
<dbReference type="SMART" id="SM00875">
    <property type="entry name" value="BACK"/>
    <property type="match status" value="1"/>
</dbReference>
<dbReference type="InterPro" id="IPR015915">
    <property type="entry name" value="Kelch-typ_b-propeller"/>
</dbReference>
<dbReference type="Pfam" id="PF01344">
    <property type="entry name" value="Kelch_1"/>
    <property type="match status" value="1"/>
</dbReference>
<dbReference type="FunFam" id="1.25.40.420:FF:000001">
    <property type="entry name" value="Kelch-like family member 12"/>
    <property type="match status" value="1"/>
</dbReference>
<dbReference type="SUPFAM" id="SSF54695">
    <property type="entry name" value="POZ domain"/>
    <property type="match status" value="1"/>
</dbReference>
<dbReference type="InterPro" id="IPR006652">
    <property type="entry name" value="Kelch_1"/>
</dbReference>
<evidence type="ECO:0000256" key="7">
    <source>
        <dbReference type="SAM" id="MobiDB-lite"/>
    </source>
</evidence>
<dbReference type="Gene3D" id="1.25.40.420">
    <property type="match status" value="1"/>
</dbReference>
<evidence type="ECO:0000256" key="5">
    <source>
        <dbReference type="ARBA" id="ARBA00023203"/>
    </source>
</evidence>
<accession>A0AAV4JD83</accession>
<evidence type="ECO:0000256" key="1">
    <source>
        <dbReference type="ARBA" id="ARBA00004245"/>
    </source>
</evidence>
<dbReference type="PANTHER" id="PTHR24412">
    <property type="entry name" value="KELCH PROTEIN"/>
    <property type="match status" value="1"/>
</dbReference>
<dbReference type="SUPFAM" id="SSF117281">
    <property type="entry name" value="Kelch motif"/>
    <property type="match status" value="1"/>
</dbReference>
<dbReference type="GO" id="GO:0005856">
    <property type="term" value="C:cytoskeleton"/>
    <property type="evidence" value="ECO:0007669"/>
    <property type="project" value="UniProtKB-SubCell"/>
</dbReference>
<dbReference type="PANTHER" id="PTHR24412:SF450">
    <property type="entry name" value="KELCH-LIKE PROTEIN DIABLO"/>
    <property type="match status" value="1"/>
</dbReference>
<evidence type="ECO:0000256" key="3">
    <source>
        <dbReference type="ARBA" id="ARBA00022490"/>
    </source>
</evidence>
<feature type="domain" description="BTB" evidence="8">
    <location>
        <begin position="130"/>
        <end position="197"/>
    </location>
</feature>
<dbReference type="Gene3D" id="3.30.710.10">
    <property type="entry name" value="Potassium Channel Kv1.1, Chain A"/>
    <property type="match status" value="1"/>
</dbReference>
<dbReference type="CDD" id="cd18234">
    <property type="entry name" value="BTB_POZ_KLHL1-like"/>
    <property type="match status" value="1"/>
</dbReference>